<accession>A0AA38P692</accession>
<feature type="region of interest" description="Disordered" evidence="1">
    <location>
        <begin position="262"/>
        <end position="310"/>
    </location>
</feature>
<feature type="compositionally biased region" description="Acidic residues" evidence="1">
    <location>
        <begin position="501"/>
        <end position="514"/>
    </location>
</feature>
<evidence type="ECO:0000256" key="1">
    <source>
        <dbReference type="SAM" id="MobiDB-lite"/>
    </source>
</evidence>
<reference evidence="2" key="1">
    <citation type="submission" date="2022-08" db="EMBL/GenBank/DDBJ databases">
        <authorList>
            <consortium name="DOE Joint Genome Institute"/>
            <person name="Min B."/>
            <person name="Riley R."/>
            <person name="Sierra-Patev S."/>
            <person name="Naranjo-Ortiz M."/>
            <person name="Looney B."/>
            <person name="Konkel Z."/>
            <person name="Slot J.C."/>
            <person name="Sakamoto Y."/>
            <person name="Steenwyk J.L."/>
            <person name="Rokas A."/>
            <person name="Carro J."/>
            <person name="Camarero S."/>
            <person name="Ferreira P."/>
            <person name="Molpeceres G."/>
            <person name="Ruiz-Duenas F.J."/>
            <person name="Serrano A."/>
            <person name="Henrissat B."/>
            <person name="Drula E."/>
            <person name="Hughes K.W."/>
            <person name="Mata J.L."/>
            <person name="Ishikawa N.K."/>
            <person name="Vargas-Isla R."/>
            <person name="Ushijima S."/>
            <person name="Smith C.A."/>
            <person name="Ahrendt S."/>
            <person name="Andreopoulos W."/>
            <person name="He G."/>
            <person name="Labutti K."/>
            <person name="Lipzen A."/>
            <person name="Ng V."/>
            <person name="Sandor L."/>
            <person name="Barry K."/>
            <person name="Martinez A.T."/>
            <person name="Xiao Y."/>
            <person name="Gibbons J.G."/>
            <person name="Terashima K."/>
            <person name="Hibbett D.S."/>
            <person name="Grigoriev I.V."/>
        </authorList>
    </citation>
    <scope>NUCLEOTIDE SEQUENCE</scope>
    <source>
        <strain evidence="2">TFB9207</strain>
    </source>
</reference>
<protein>
    <submittedName>
        <fullName evidence="2">Uncharacterized protein</fullName>
    </submittedName>
</protein>
<evidence type="ECO:0000313" key="3">
    <source>
        <dbReference type="Proteomes" id="UP001163846"/>
    </source>
</evidence>
<organism evidence="2 3">
    <name type="scientific">Lentinula raphanica</name>
    <dbReference type="NCBI Taxonomy" id="153919"/>
    <lineage>
        <taxon>Eukaryota</taxon>
        <taxon>Fungi</taxon>
        <taxon>Dikarya</taxon>
        <taxon>Basidiomycota</taxon>
        <taxon>Agaricomycotina</taxon>
        <taxon>Agaricomycetes</taxon>
        <taxon>Agaricomycetidae</taxon>
        <taxon>Agaricales</taxon>
        <taxon>Marasmiineae</taxon>
        <taxon>Omphalotaceae</taxon>
        <taxon>Lentinula</taxon>
    </lineage>
</organism>
<evidence type="ECO:0000313" key="2">
    <source>
        <dbReference type="EMBL" id="KAJ3837113.1"/>
    </source>
</evidence>
<feature type="compositionally biased region" description="Low complexity" evidence="1">
    <location>
        <begin position="283"/>
        <end position="310"/>
    </location>
</feature>
<comment type="caution">
    <text evidence="2">The sequence shown here is derived from an EMBL/GenBank/DDBJ whole genome shotgun (WGS) entry which is preliminary data.</text>
</comment>
<feature type="compositionally biased region" description="Polar residues" evidence="1">
    <location>
        <begin position="262"/>
        <end position="273"/>
    </location>
</feature>
<name>A0AA38P692_9AGAR</name>
<proteinExistence type="predicted"/>
<dbReference type="EMBL" id="MU806270">
    <property type="protein sequence ID" value="KAJ3837113.1"/>
    <property type="molecule type" value="Genomic_DNA"/>
</dbReference>
<feature type="region of interest" description="Disordered" evidence="1">
    <location>
        <begin position="191"/>
        <end position="248"/>
    </location>
</feature>
<dbReference type="Proteomes" id="UP001163846">
    <property type="component" value="Unassembled WGS sequence"/>
</dbReference>
<feature type="region of interest" description="Disordered" evidence="1">
    <location>
        <begin position="471"/>
        <end position="530"/>
    </location>
</feature>
<gene>
    <name evidence="2" type="ORF">F5878DRAFT_643032</name>
</gene>
<sequence>MPPFLRSRAKINHSFAPERRALSPSPAFERTMTQQIEQELNLEAAAEKRLVHFEPGVGLRDFALPMEDDGTFVPLEHDALLSYREKHEFLFPSCLHSERTGLYSESVLRKGRGGELAFACSHNGDFCKFFVLLHRLLGTKSKVLHQKYPVKAYLSSLSTMSALSSVPSTPEHKNNSQQVTPTYSLPRIEAMTPPALVPPPSSQPGSSRRSAVKRKPEEGDEGSTGAVFKKTRGNEHREMQPVYLPSSKVPLTSPLAHTTSWRQQLILPSSTPKHSTRTIRRWPQAPSQPNSPASVASPVSVASSSAPGPSSVNEALVPLQLWRLKNIVQKKSPRLRFNPMWGTSLKGEGMTASVVHRLLHLCHDCNLYVRADMVHSHRTESCSAITKLPNLPALDDGHRALWTLLRICGLSSPQVQQLFQQCFICTRYIHPDYYALHKESCKAPSPILISDSEPDLSPTKRKIDRTIKALSPIVISDSEPEPSPTKTRVSKGKGKEKEVVQNDDDDSESVESEDDMGKFGSQLASLLSQG</sequence>
<keyword evidence="3" id="KW-1185">Reference proteome</keyword>
<dbReference type="AlphaFoldDB" id="A0AA38P692"/>